<organism evidence="2 3">
    <name type="scientific">Linnemannia gamsii</name>
    <dbReference type="NCBI Taxonomy" id="64522"/>
    <lineage>
        <taxon>Eukaryota</taxon>
        <taxon>Fungi</taxon>
        <taxon>Fungi incertae sedis</taxon>
        <taxon>Mucoromycota</taxon>
        <taxon>Mortierellomycotina</taxon>
        <taxon>Mortierellomycetes</taxon>
        <taxon>Mortierellales</taxon>
        <taxon>Mortierellaceae</taxon>
        <taxon>Linnemannia</taxon>
    </lineage>
</organism>
<evidence type="ECO:0000313" key="2">
    <source>
        <dbReference type="EMBL" id="KAG0280314.1"/>
    </source>
</evidence>
<protein>
    <submittedName>
        <fullName evidence="2">Dipeptidyl aminopeptidase BIII</fullName>
    </submittedName>
</protein>
<evidence type="ECO:0000313" key="3">
    <source>
        <dbReference type="Proteomes" id="UP001194696"/>
    </source>
</evidence>
<feature type="non-terminal residue" evidence="2">
    <location>
        <position position="69"/>
    </location>
</feature>
<proteinExistence type="predicted"/>
<keyword evidence="3" id="KW-1185">Reference proteome</keyword>
<name>A0ABQ7JLY6_9FUNG</name>
<sequence length="69" mass="7482">MPLIIGHGANDPRVKQPEADQILKAIVASKIPFGCVLYPDEGHMFFRSPNKISFTTVAEMFLATHLGGG</sequence>
<dbReference type="EMBL" id="JAAAIM010001274">
    <property type="protein sequence ID" value="KAG0280314.1"/>
    <property type="molecule type" value="Genomic_DNA"/>
</dbReference>
<feature type="domain" description="Dienelactone hydrolase" evidence="1">
    <location>
        <begin position="2"/>
        <end position="55"/>
    </location>
</feature>
<dbReference type="Pfam" id="PF01738">
    <property type="entry name" value="DLH"/>
    <property type="match status" value="1"/>
</dbReference>
<keyword evidence="2" id="KW-0645">Protease</keyword>
<comment type="caution">
    <text evidence="2">The sequence shown here is derived from an EMBL/GenBank/DDBJ whole genome shotgun (WGS) entry which is preliminary data.</text>
</comment>
<keyword evidence="2" id="KW-0031">Aminopeptidase</keyword>
<dbReference type="InterPro" id="IPR029058">
    <property type="entry name" value="AB_hydrolase_fold"/>
</dbReference>
<dbReference type="Gene3D" id="3.40.50.1820">
    <property type="entry name" value="alpha/beta hydrolase"/>
    <property type="match status" value="1"/>
</dbReference>
<dbReference type="SUPFAM" id="SSF53474">
    <property type="entry name" value="alpha/beta-Hydrolases"/>
    <property type="match status" value="1"/>
</dbReference>
<dbReference type="InterPro" id="IPR002925">
    <property type="entry name" value="Dienelactn_hydro"/>
</dbReference>
<dbReference type="Proteomes" id="UP001194696">
    <property type="component" value="Unassembled WGS sequence"/>
</dbReference>
<gene>
    <name evidence="2" type="primary">DAPB3</name>
    <name evidence="2" type="ORF">BGZ96_001605</name>
</gene>
<keyword evidence="2" id="KW-0378">Hydrolase</keyword>
<dbReference type="GO" id="GO:0004177">
    <property type="term" value="F:aminopeptidase activity"/>
    <property type="evidence" value="ECO:0007669"/>
    <property type="project" value="UniProtKB-KW"/>
</dbReference>
<evidence type="ECO:0000259" key="1">
    <source>
        <dbReference type="Pfam" id="PF01738"/>
    </source>
</evidence>
<accession>A0ABQ7JLY6</accession>
<reference evidence="2 3" key="1">
    <citation type="journal article" date="2020" name="Fungal Divers.">
        <title>Resolving the Mortierellaceae phylogeny through synthesis of multi-gene phylogenetics and phylogenomics.</title>
        <authorList>
            <person name="Vandepol N."/>
            <person name="Liber J."/>
            <person name="Desiro A."/>
            <person name="Na H."/>
            <person name="Kennedy M."/>
            <person name="Barry K."/>
            <person name="Grigoriev I.V."/>
            <person name="Miller A.N."/>
            <person name="O'Donnell K."/>
            <person name="Stajich J.E."/>
            <person name="Bonito G."/>
        </authorList>
    </citation>
    <scope>NUCLEOTIDE SEQUENCE [LARGE SCALE GENOMIC DNA]</scope>
    <source>
        <strain evidence="2 3">AD045</strain>
    </source>
</reference>